<comment type="caution">
    <text evidence="2">The sequence shown here is derived from an EMBL/GenBank/DDBJ whole genome shotgun (WGS) entry which is preliminary data.</text>
</comment>
<organism evidence="2 3">
    <name type="scientific">Cohnella hashimotonis</name>
    <dbReference type="NCBI Taxonomy" id="2826895"/>
    <lineage>
        <taxon>Bacteria</taxon>
        <taxon>Bacillati</taxon>
        <taxon>Bacillota</taxon>
        <taxon>Bacilli</taxon>
        <taxon>Bacillales</taxon>
        <taxon>Paenibacillaceae</taxon>
        <taxon>Cohnella</taxon>
    </lineage>
</organism>
<feature type="domain" description="HD-GYP" evidence="1">
    <location>
        <begin position="10"/>
        <end position="205"/>
    </location>
</feature>
<accession>A0ABT6TT69</accession>
<dbReference type="InterPro" id="IPR006675">
    <property type="entry name" value="HDIG_dom"/>
</dbReference>
<evidence type="ECO:0000259" key="1">
    <source>
        <dbReference type="PROSITE" id="PS51832"/>
    </source>
</evidence>
<dbReference type="SUPFAM" id="SSF109604">
    <property type="entry name" value="HD-domain/PDEase-like"/>
    <property type="match status" value="1"/>
</dbReference>
<dbReference type="RefSeq" id="WP_282912105.1">
    <property type="nucleotide sequence ID" value="NZ_JAGRPV010000001.1"/>
</dbReference>
<dbReference type="PROSITE" id="PS51832">
    <property type="entry name" value="HD_GYP"/>
    <property type="match status" value="1"/>
</dbReference>
<dbReference type="EMBL" id="JAGRPV010000001">
    <property type="protein sequence ID" value="MDI4649480.1"/>
    <property type="molecule type" value="Genomic_DNA"/>
</dbReference>
<dbReference type="NCBIfam" id="TIGR00277">
    <property type="entry name" value="HDIG"/>
    <property type="match status" value="1"/>
</dbReference>
<gene>
    <name evidence="2" type="ORF">KB449_31420</name>
</gene>
<dbReference type="PANTHER" id="PTHR43155:SF2">
    <property type="entry name" value="CYCLIC DI-GMP PHOSPHODIESTERASE PA4108"/>
    <property type="match status" value="1"/>
</dbReference>
<dbReference type="PANTHER" id="PTHR43155">
    <property type="entry name" value="CYCLIC DI-GMP PHOSPHODIESTERASE PA4108-RELATED"/>
    <property type="match status" value="1"/>
</dbReference>
<dbReference type="Pfam" id="PF13487">
    <property type="entry name" value="HD_5"/>
    <property type="match status" value="1"/>
</dbReference>
<evidence type="ECO:0000313" key="2">
    <source>
        <dbReference type="EMBL" id="MDI4649480.1"/>
    </source>
</evidence>
<dbReference type="InterPro" id="IPR003607">
    <property type="entry name" value="HD/PDEase_dom"/>
</dbReference>
<keyword evidence="3" id="KW-1185">Reference proteome</keyword>
<evidence type="ECO:0000313" key="3">
    <source>
        <dbReference type="Proteomes" id="UP001161691"/>
    </source>
</evidence>
<dbReference type="InterPro" id="IPR037522">
    <property type="entry name" value="HD_GYP_dom"/>
</dbReference>
<reference evidence="2" key="1">
    <citation type="submission" date="2023-04" db="EMBL/GenBank/DDBJ databases">
        <title>Comparative genomic analysis of Cohnella hashimotonis sp. nov., isolated from the International Space Station.</title>
        <authorList>
            <person name="Venkateswaran K."/>
            <person name="Simpson A."/>
        </authorList>
    </citation>
    <scope>NUCLEOTIDE SEQUENCE</scope>
    <source>
        <strain evidence="2">F6_2S_P_1</strain>
    </source>
</reference>
<proteinExistence type="predicted"/>
<dbReference type="Proteomes" id="UP001161691">
    <property type="component" value="Unassembled WGS sequence"/>
</dbReference>
<dbReference type="SMART" id="SM00471">
    <property type="entry name" value="HDc"/>
    <property type="match status" value="1"/>
</dbReference>
<dbReference type="Gene3D" id="1.10.3210.10">
    <property type="entry name" value="Hypothetical protein af1432"/>
    <property type="match status" value="1"/>
</dbReference>
<name>A0ABT6TT69_9BACL</name>
<dbReference type="CDD" id="cd00077">
    <property type="entry name" value="HDc"/>
    <property type="match status" value="1"/>
</dbReference>
<protein>
    <submittedName>
        <fullName evidence="2">HD domain-containing protein</fullName>
    </submittedName>
</protein>
<sequence>MHNTVLMLNKLTPEPGMTINWLETLKDKHIDTYRHSLRVAWLAEKLTSLLPIADRDRQEIVGGCLLHDIGKLMIPNEILDSMKPLTSKEWELIKEHPQLGAYLLRHENIGLTTMHVIRHHHERWDGTGYPSKLRGQHIPYGATVCSVLDAFDSMVVDRPYREGKPIEEAISELFAYAGTQFSLPIVECFASIADQVRIFYEAPVRSRPDDQGGAAL</sequence>